<gene>
    <name evidence="15" type="ORF">PYX00_006553</name>
</gene>
<evidence type="ECO:0000256" key="10">
    <source>
        <dbReference type="ARBA" id="ARBA00023136"/>
    </source>
</evidence>
<keyword evidence="5" id="KW-0813">Transport</keyword>
<comment type="similarity">
    <text evidence="4">Belongs to the spire family.</text>
</comment>
<dbReference type="GO" id="GO:0036089">
    <property type="term" value="P:cleavage furrow formation"/>
    <property type="evidence" value="ECO:0007669"/>
    <property type="project" value="TreeGrafter"/>
</dbReference>
<evidence type="ECO:0000256" key="5">
    <source>
        <dbReference type="ARBA" id="ARBA00022448"/>
    </source>
</evidence>
<dbReference type="GO" id="GO:0051295">
    <property type="term" value="P:establishment of meiotic spindle localization"/>
    <property type="evidence" value="ECO:0007669"/>
    <property type="project" value="TreeGrafter"/>
</dbReference>
<evidence type="ECO:0000256" key="7">
    <source>
        <dbReference type="ARBA" id="ARBA00022490"/>
    </source>
</evidence>
<keyword evidence="13" id="KW-0968">Cytoplasmic vesicle</keyword>
<feature type="domain" description="KIND" evidence="14">
    <location>
        <begin position="20"/>
        <end position="116"/>
    </location>
</feature>
<evidence type="ECO:0000256" key="4">
    <source>
        <dbReference type="ARBA" id="ARBA00010956"/>
    </source>
</evidence>
<dbReference type="PANTHER" id="PTHR21345:SF3">
    <property type="entry name" value="PROTEIN SPIRE"/>
    <property type="match status" value="1"/>
</dbReference>
<protein>
    <recommendedName>
        <fullName evidence="14">KIND domain-containing protein</fullName>
    </recommendedName>
</protein>
<comment type="subcellular location">
    <subcellularLocation>
        <location evidence="3">Cell membrane</location>
        <topology evidence="3">Peripheral membrane protein</topology>
        <orientation evidence="3">Cytoplasmic side</orientation>
    </subcellularLocation>
    <subcellularLocation>
        <location evidence="2">Cytoplasm</location>
        <location evidence="2">Cytoskeleton</location>
    </subcellularLocation>
    <subcellularLocation>
        <location evidence="1">Cytoplasmic vesicle membrane</location>
        <topology evidence="1">Peripheral membrane protein</topology>
        <orientation evidence="1">Cytoplasmic side</orientation>
    </subcellularLocation>
</comment>
<evidence type="ECO:0000256" key="9">
    <source>
        <dbReference type="ARBA" id="ARBA00022927"/>
    </source>
</evidence>
<dbReference type="GO" id="GO:0008017">
    <property type="term" value="F:microtubule binding"/>
    <property type="evidence" value="ECO:0007669"/>
    <property type="project" value="TreeGrafter"/>
</dbReference>
<dbReference type="PROSITE" id="PS51377">
    <property type="entry name" value="KIND"/>
    <property type="match status" value="1"/>
</dbReference>
<dbReference type="GO" id="GO:0048193">
    <property type="term" value="P:Golgi vesicle transport"/>
    <property type="evidence" value="ECO:0007669"/>
    <property type="project" value="TreeGrafter"/>
</dbReference>
<proteinExistence type="inferred from homology"/>
<evidence type="ECO:0000256" key="1">
    <source>
        <dbReference type="ARBA" id="ARBA00004180"/>
    </source>
</evidence>
<dbReference type="AlphaFoldDB" id="A0AAW2HVE9"/>
<keyword evidence="11" id="KW-0009">Actin-binding</keyword>
<keyword evidence="7" id="KW-0963">Cytoplasm</keyword>
<evidence type="ECO:0000256" key="11">
    <source>
        <dbReference type="ARBA" id="ARBA00023203"/>
    </source>
</evidence>
<evidence type="ECO:0000256" key="12">
    <source>
        <dbReference type="ARBA" id="ARBA00023212"/>
    </source>
</evidence>
<dbReference type="GO" id="GO:0003779">
    <property type="term" value="F:actin binding"/>
    <property type="evidence" value="ECO:0007669"/>
    <property type="project" value="UniProtKB-KW"/>
</dbReference>
<name>A0AAW2HVE9_9NEOP</name>
<dbReference type="EMBL" id="JARGDH010000003">
    <property type="protein sequence ID" value="KAL0274010.1"/>
    <property type="molecule type" value="Genomic_DNA"/>
</dbReference>
<evidence type="ECO:0000256" key="13">
    <source>
        <dbReference type="ARBA" id="ARBA00023329"/>
    </source>
</evidence>
<dbReference type="GO" id="GO:0005886">
    <property type="term" value="C:plasma membrane"/>
    <property type="evidence" value="ECO:0007669"/>
    <property type="project" value="UniProtKB-SubCell"/>
</dbReference>
<keyword evidence="9" id="KW-0653">Protein transport</keyword>
<accession>A0AAW2HVE9</accession>
<keyword evidence="6" id="KW-1003">Cell membrane</keyword>
<dbReference type="GO" id="GO:0051639">
    <property type="term" value="P:actin filament network formation"/>
    <property type="evidence" value="ECO:0007669"/>
    <property type="project" value="TreeGrafter"/>
</dbReference>
<evidence type="ECO:0000256" key="2">
    <source>
        <dbReference type="ARBA" id="ARBA00004245"/>
    </source>
</evidence>
<dbReference type="PANTHER" id="PTHR21345">
    <property type="entry name" value="SPIRE"/>
    <property type="match status" value="1"/>
</dbReference>
<evidence type="ECO:0000256" key="3">
    <source>
        <dbReference type="ARBA" id="ARBA00004413"/>
    </source>
</evidence>
<evidence type="ECO:0000259" key="14">
    <source>
        <dbReference type="PROSITE" id="PS51377"/>
    </source>
</evidence>
<dbReference type="GO" id="GO:0040038">
    <property type="term" value="P:polar body extrusion after meiotic divisions"/>
    <property type="evidence" value="ECO:0007669"/>
    <property type="project" value="TreeGrafter"/>
</dbReference>
<reference evidence="15" key="1">
    <citation type="journal article" date="2024" name="Gigascience">
        <title>Chromosome-level genome of the poultry shaft louse Menopon gallinae provides insight into the host-switching and adaptive evolution of parasitic lice.</title>
        <authorList>
            <person name="Xu Y."/>
            <person name="Ma L."/>
            <person name="Liu S."/>
            <person name="Liang Y."/>
            <person name="Liu Q."/>
            <person name="He Z."/>
            <person name="Tian L."/>
            <person name="Duan Y."/>
            <person name="Cai W."/>
            <person name="Li H."/>
            <person name="Song F."/>
        </authorList>
    </citation>
    <scope>NUCLEOTIDE SEQUENCE</scope>
    <source>
        <strain evidence="15">Cailab_2023a</strain>
    </source>
</reference>
<keyword evidence="12" id="KW-0206">Cytoskeleton</keyword>
<dbReference type="InterPro" id="IPR011019">
    <property type="entry name" value="KIND_dom"/>
</dbReference>
<dbReference type="Pfam" id="PF16474">
    <property type="entry name" value="KIND"/>
    <property type="match status" value="1"/>
</dbReference>
<dbReference type="GO" id="GO:0005856">
    <property type="term" value="C:cytoskeleton"/>
    <property type="evidence" value="ECO:0007669"/>
    <property type="project" value="UniProtKB-SubCell"/>
</dbReference>
<dbReference type="Gene3D" id="1.10.510.10">
    <property type="entry name" value="Transferase(Phosphotransferase) domain 1"/>
    <property type="match status" value="1"/>
</dbReference>
<sequence>MAEDVEVGDKQCILDVNGCVSLKNILISFNAPINEEHAWALCYQCSKCFKQSIQNERERCLLVSELDHVLLHRGGQVHPNTIFGSGRTNEGMLHFIDVFSCLINFKSRSPDCRFLR</sequence>
<dbReference type="InterPro" id="IPR029901">
    <property type="entry name" value="Spire"/>
</dbReference>
<comment type="caution">
    <text evidence="15">The sequence shown here is derived from an EMBL/GenBank/DDBJ whole genome shotgun (WGS) entry which is preliminary data.</text>
</comment>
<organism evidence="15">
    <name type="scientific">Menopon gallinae</name>
    <name type="common">poultry shaft louse</name>
    <dbReference type="NCBI Taxonomy" id="328185"/>
    <lineage>
        <taxon>Eukaryota</taxon>
        <taxon>Metazoa</taxon>
        <taxon>Ecdysozoa</taxon>
        <taxon>Arthropoda</taxon>
        <taxon>Hexapoda</taxon>
        <taxon>Insecta</taxon>
        <taxon>Pterygota</taxon>
        <taxon>Neoptera</taxon>
        <taxon>Paraneoptera</taxon>
        <taxon>Psocodea</taxon>
        <taxon>Troctomorpha</taxon>
        <taxon>Phthiraptera</taxon>
        <taxon>Amblycera</taxon>
        <taxon>Menoponidae</taxon>
        <taxon>Menopon</taxon>
    </lineage>
</organism>
<dbReference type="GO" id="GO:0015031">
    <property type="term" value="P:protein transport"/>
    <property type="evidence" value="ECO:0007669"/>
    <property type="project" value="UniProtKB-KW"/>
</dbReference>
<evidence type="ECO:0000256" key="8">
    <source>
        <dbReference type="ARBA" id="ARBA00022737"/>
    </source>
</evidence>
<evidence type="ECO:0000313" key="15">
    <source>
        <dbReference type="EMBL" id="KAL0274010.1"/>
    </source>
</evidence>
<keyword evidence="8" id="KW-0677">Repeat</keyword>
<dbReference type="GO" id="GO:0030659">
    <property type="term" value="C:cytoplasmic vesicle membrane"/>
    <property type="evidence" value="ECO:0007669"/>
    <property type="project" value="UniProtKB-SubCell"/>
</dbReference>
<keyword evidence="10" id="KW-0472">Membrane</keyword>
<dbReference type="GO" id="GO:0030041">
    <property type="term" value="P:actin filament polymerization"/>
    <property type="evidence" value="ECO:0007669"/>
    <property type="project" value="TreeGrafter"/>
</dbReference>
<dbReference type="GO" id="GO:0045010">
    <property type="term" value="P:actin nucleation"/>
    <property type="evidence" value="ECO:0007669"/>
    <property type="project" value="InterPro"/>
</dbReference>
<dbReference type="GO" id="GO:0005938">
    <property type="term" value="C:cell cortex"/>
    <property type="evidence" value="ECO:0007669"/>
    <property type="project" value="TreeGrafter"/>
</dbReference>
<evidence type="ECO:0000256" key="6">
    <source>
        <dbReference type="ARBA" id="ARBA00022475"/>
    </source>
</evidence>